<feature type="domain" description="HNH nuclease" evidence="1">
    <location>
        <begin position="55"/>
        <end position="93"/>
    </location>
</feature>
<keyword evidence="2" id="KW-0540">Nuclease</keyword>
<sequence>MTRPVKLRGIIMSLERALEVREGSLYWVSGKLAGRLAGCRRKDGYRVVTYRGKKYLYHRVLFAMVYGYYPEQVDHIDGDPSNNHISNLRASDAVRNNQNLAAPRGHNRCNSLGVSIRTRGGRVRYRAKIVVDGTAIELGEYKTEALAAQAYQRAKEKYHVQVGIRPQQPLNPAADCGVRGDTWADIPLQERKE</sequence>
<reference evidence="2 3" key="1">
    <citation type="submission" date="2019-06" db="EMBL/GenBank/DDBJ databases">
        <title>Comparative genomics of Klebsiella bacteriophages in the elucidation of host range specificity.</title>
        <authorList>
            <person name="Ku H."/>
            <person name="Brown T."/>
            <person name="Kabwe M."/>
            <person name="Chan H.T."/>
            <person name="Petrovski S."/>
            <person name="Tucci J."/>
        </authorList>
    </citation>
    <scope>NUCLEOTIDE SEQUENCE [LARGE SCALE GENOMIC DNA]</scope>
</reference>
<dbReference type="Pfam" id="PF13392">
    <property type="entry name" value="HNH_3"/>
    <property type="match status" value="1"/>
</dbReference>
<dbReference type="EMBL" id="MN101220">
    <property type="protein sequence ID" value="QEG10137.1"/>
    <property type="molecule type" value="Genomic_DNA"/>
</dbReference>
<dbReference type="Proteomes" id="UP000323801">
    <property type="component" value="Segment"/>
</dbReference>
<dbReference type="Gene3D" id="3.90.75.20">
    <property type="match status" value="1"/>
</dbReference>
<gene>
    <name evidence="2" type="ORF">KMI6_28</name>
</gene>
<protein>
    <submittedName>
        <fullName evidence="2">HNH family endonuclease</fullName>
    </submittedName>
</protein>
<dbReference type="GO" id="GO:0003700">
    <property type="term" value="F:DNA-binding transcription factor activity"/>
    <property type="evidence" value="ECO:0007669"/>
    <property type="project" value="InterPro"/>
</dbReference>
<keyword evidence="3" id="KW-1185">Reference proteome</keyword>
<dbReference type="InterPro" id="IPR003615">
    <property type="entry name" value="HNH_nuc"/>
</dbReference>
<dbReference type="Gene3D" id="3.30.730.10">
    <property type="entry name" value="AP2/ERF domain"/>
    <property type="match status" value="1"/>
</dbReference>
<accession>A0A5B9N7H1</accession>
<keyword evidence="2" id="KW-0378">Hydrolase</keyword>
<dbReference type="SUPFAM" id="SSF54060">
    <property type="entry name" value="His-Me finger endonucleases"/>
    <property type="match status" value="1"/>
</dbReference>
<organism evidence="2 3">
    <name type="scientific">Klebsiella phage KMI6</name>
    <dbReference type="NCBI Taxonomy" id="2601617"/>
    <lineage>
        <taxon>Viruses</taxon>
        <taxon>Duplodnaviria</taxon>
        <taxon>Heunggongvirae</taxon>
        <taxon>Uroviricota</taxon>
        <taxon>Caudoviricetes</taxon>
        <taxon>Autographivirales</taxon>
        <taxon>Autoscriptoviridae</taxon>
        <taxon>Slopekvirinae</taxon>
        <taxon>Drulisvirus</taxon>
        <taxon>Drulisvirus KMI6</taxon>
    </lineage>
</organism>
<proteinExistence type="predicted"/>
<evidence type="ECO:0000313" key="3">
    <source>
        <dbReference type="Proteomes" id="UP000323801"/>
    </source>
</evidence>
<dbReference type="InterPro" id="IPR044925">
    <property type="entry name" value="His-Me_finger_sf"/>
</dbReference>
<evidence type="ECO:0000313" key="2">
    <source>
        <dbReference type="EMBL" id="QEG10137.1"/>
    </source>
</evidence>
<keyword evidence="2" id="KW-0255">Endonuclease</keyword>
<dbReference type="GO" id="GO:0004519">
    <property type="term" value="F:endonuclease activity"/>
    <property type="evidence" value="ECO:0007669"/>
    <property type="project" value="UniProtKB-KW"/>
</dbReference>
<evidence type="ECO:0000259" key="1">
    <source>
        <dbReference type="Pfam" id="PF13392"/>
    </source>
</evidence>
<name>A0A5B9N7H1_9CAUD</name>
<dbReference type="InterPro" id="IPR036955">
    <property type="entry name" value="AP2/ERF_dom_sf"/>
</dbReference>